<sequence length="355" mass="36480">MDALPIEIRLVLTFAVGAVCGLLFKPTKLPAAFMVGALVGVATLNCATGAAYVPPEVRVGVQIVAGAFIGCSMERSDLARLKQVGGPVAVVLLACGVMVGTAGGFEPVTALMSTIPGGVGEIPLIAADMGADASVVAVLQLVRQTLGTSVMPTLMVAFDRAQAARGRHGVRRADAALNEEGRVRSRQRSATATVAVLAVAAVAGLIGKATGISGMTFAFSIAAALVMKLAFDFAYVPRWIKNVCRVVTGCYIGTFFSAEMIAGLGSLALPALVVAAFYGANCFVTGGILQRLFGCGRKESMLMASSAGASDMALVMDDLGVRNVDVAVVQAVRAIVVVAVFPQVINAVCFLLPLW</sequence>
<keyword evidence="1" id="KW-1133">Transmembrane helix</keyword>
<comment type="caution">
    <text evidence="2">The sequence shown here is derived from an EMBL/GenBank/DDBJ whole genome shotgun (WGS) entry which is preliminary data.</text>
</comment>
<feature type="transmembrane region" description="Helical" evidence="1">
    <location>
        <begin position="31"/>
        <end position="53"/>
    </location>
</feature>
<protein>
    <submittedName>
        <fullName evidence="2">AbrB family transcriptional regulator</fullName>
    </submittedName>
</protein>
<organism evidence="2 3">
    <name type="scientific">Candidatus Aveggerthella stercoripullorum</name>
    <dbReference type="NCBI Taxonomy" id="2840688"/>
    <lineage>
        <taxon>Bacteria</taxon>
        <taxon>Bacillati</taxon>
        <taxon>Actinomycetota</taxon>
        <taxon>Coriobacteriia</taxon>
        <taxon>Eggerthellales</taxon>
        <taxon>Eggerthellaceae</taxon>
        <taxon>Eggerthellaceae incertae sedis</taxon>
        <taxon>Candidatus Aveggerthella</taxon>
    </lineage>
</organism>
<keyword evidence="1" id="KW-0812">Transmembrane</keyword>
<dbReference type="Pfam" id="PF05145">
    <property type="entry name" value="AbrB"/>
    <property type="match status" value="1"/>
</dbReference>
<feature type="transmembrane region" description="Helical" evidence="1">
    <location>
        <begin position="331"/>
        <end position="354"/>
    </location>
</feature>
<feature type="transmembrane region" description="Helical" evidence="1">
    <location>
        <begin position="6"/>
        <end position="24"/>
    </location>
</feature>
<evidence type="ECO:0000256" key="1">
    <source>
        <dbReference type="SAM" id="Phobius"/>
    </source>
</evidence>
<feature type="transmembrane region" description="Helical" evidence="1">
    <location>
        <begin position="243"/>
        <end position="262"/>
    </location>
</feature>
<dbReference type="PANTHER" id="PTHR38457:SF1">
    <property type="entry name" value="REGULATOR ABRB-RELATED"/>
    <property type="match status" value="1"/>
</dbReference>
<dbReference type="GO" id="GO:0016020">
    <property type="term" value="C:membrane"/>
    <property type="evidence" value="ECO:0007669"/>
    <property type="project" value="InterPro"/>
</dbReference>
<name>A0A9D1D406_9ACTN</name>
<dbReference type="AlphaFoldDB" id="A0A9D1D406"/>
<gene>
    <name evidence="2" type="ORF">IAA69_08745</name>
</gene>
<dbReference type="PANTHER" id="PTHR38457">
    <property type="entry name" value="REGULATOR ABRB-RELATED"/>
    <property type="match status" value="1"/>
</dbReference>
<dbReference type="GO" id="GO:0010468">
    <property type="term" value="P:regulation of gene expression"/>
    <property type="evidence" value="ECO:0007669"/>
    <property type="project" value="InterPro"/>
</dbReference>
<feature type="transmembrane region" description="Helical" evidence="1">
    <location>
        <begin position="189"/>
        <end position="206"/>
    </location>
</feature>
<dbReference type="EMBL" id="DVGB01000107">
    <property type="protein sequence ID" value="HIR02330.1"/>
    <property type="molecule type" value="Genomic_DNA"/>
</dbReference>
<feature type="transmembrane region" description="Helical" evidence="1">
    <location>
        <begin position="212"/>
        <end position="231"/>
    </location>
</feature>
<keyword evidence="1" id="KW-0472">Membrane</keyword>
<feature type="transmembrane region" description="Helical" evidence="1">
    <location>
        <begin position="84"/>
        <end position="105"/>
    </location>
</feature>
<evidence type="ECO:0000313" key="2">
    <source>
        <dbReference type="EMBL" id="HIR02330.1"/>
    </source>
</evidence>
<reference evidence="2" key="2">
    <citation type="journal article" date="2021" name="PeerJ">
        <title>Extensive microbial diversity within the chicken gut microbiome revealed by metagenomics and culture.</title>
        <authorList>
            <person name="Gilroy R."/>
            <person name="Ravi A."/>
            <person name="Getino M."/>
            <person name="Pursley I."/>
            <person name="Horton D.L."/>
            <person name="Alikhan N.F."/>
            <person name="Baker D."/>
            <person name="Gharbi K."/>
            <person name="Hall N."/>
            <person name="Watson M."/>
            <person name="Adriaenssens E.M."/>
            <person name="Foster-Nyarko E."/>
            <person name="Jarju S."/>
            <person name="Secka A."/>
            <person name="Antonio M."/>
            <person name="Oren A."/>
            <person name="Chaudhuri R.R."/>
            <person name="La Ragione R."/>
            <person name="Hildebrand F."/>
            <person name="Pallen M.J."/>
        </authorList>
    </citation>
    <scope>NUCLEOTIDE SEQUENCE</scope>
    <source>
        <strain evidence="2">ChiGjej1B1-2707</strain>
    </source>
</reference>
<evidence type="ECO:0000313" key="3">
    <source>
        <dbReference type="Proteomes" id="UP000824261"/>
    </source>
</evidence>
<dbReference type="InterPro" id="IPR007820">
    <property type="entry name" value="AbrB_fam"/>
</dbReference>
<dbReference type="Proteomes" id="UP000824261">
    <property type="component" value="Unassembled WGS sequence"/>
</dbReference>
<accession>A0A9D1D406</accession>
<dbReference type="PIRSF" id="PIRSF038991">
    <property type="entry name" value="Protein_AbrB"/>
    <property type="match status" value="1"/>
</dbReference>
<feature type="transmembrane region" description="Helical" evidence="1">
    <location>
        <begin position="268"/>
        <end position="289"/>
    </location>
</feature>
<proteinExistence type="predicted"/>
<reference evidence="2" key="1">
    <citation type="submission" date="2020-10" db="EMBL/GenBank/DDBJ databases">
        <authorList>
            <person name="Gilroy R."/>
        </authorList>
    </citation>
    <scope>NUCLEOTIDE SEQUENCE</scope>
    <source>
        <strain evidence="2">ChiGjej1B1-2707</strain>
    </source>
</reference>